<dbReference type="SUPFAM" id="SSF81383">
    <property type="entry name" value="F-box domain"/>
    <property type="match status" value="1"/>
</dbReference>
<evidence type="ECO:0008006" key="2">
    <source>
        <dbReference type="Google" id="ProtNLM"/>
    </source>
</evidence>
<dbReference type="EMBL" id="KY684086">
    <property type="protein sequence ID" value="ARF09728.1"/>
    <property type="molecule type" value="Genomic_DNA"/>
</dbReference>
<accession>A0A1V0SDJ7</accession>
<evidence type="ECO:0000313" key="1">
    <source>
        <dbReference type="EMBL" id="ARF09728.1"/>
    </source>
</evidence>
<dbReference type="InterPro" id="IPR036047">
    <property type="entry name" value="F-box-like_dom_sf"/>
</dbReference>
<organism evidence="1">
    <name type="scientific">Indivirus ILV1</name>
    <dbReference type="NCBI Taxonomy" id="1977633"/>
    <lineage>
        <taxon>Viruses</taxon>
        <taxon>Varidnaviria</taxon>
        <taxon>Bamfordvirae</taxon>
        <taxon>Nucleocytoviricota</taxon>
        <taxon>Megaviricetes</taxon>
        <taxon>Imitervirales</taxon>
        <taxon>Mimiviridae</taxon>
        <taxon>Klosneuvirinae</taxon>
        <taxon>Indivirus</taxon>
    </lineage>
</organism>
<reference evidence="1" key="1">
    <citation type="journal article" date="2017" name="Science">
        <title>Giant viruses with an expanded complement of translation system components.</title>
        <authorList>
            <person name="Schulz F."/>
            <person name="Yutin N."/>
            <person name="Ivanova N.N."/>
            <person name="Ortega D.R."/>
            <person name="Lee T.K."/>
            <person name="Vierheilig J."/>
            <person name="Daims H."/>
            <person name="Horn M."/>
            <person name="Wagner M."/>
            <person name="Jensen G.J."/>
            <person name="Kyrpides N.C."/>
            <person name="Koonin E.V."/>
            <person name="Woyke T."/>
        </authorList>
    </citation>
    <scope>NUCLEOTIDE SEQUENCE</scope>
    <source>
        <strain evidence="1">ILV1</strain>
    </source>
</reference>
<gene>
    <name evidence="1" type="ORF">Indivirus_2_107</name>
</gene>
<sequence>MDNLNNDCIYKIMTFLSLNDSYHFSLTGQNYHSVFINEGRLWKHWCNNKFGNIEKNDILEKDPTWRMVYMEFIKLYTDMISYLDIIEKTKFKKIKQIVLNTYKTLLYRNHNHAMVIPYIIGKKLRIKPRNGDVIINLDRIGYRNEGVWIWNDDLHKRCGLNYEVDDYGSIPYDFSWPEYPIMYYNGIIQHNNLINLKIDINDVEYEGTGIFRIKCNKETIRISIQYPLSLLGFQSMVFFTLRYIKNHIVVFDLVKFENNVYYVDII</sequence>
<name>A0A1V0SDJ7_9VIRU</name>
<protein>
    <recommendedName>
        <fullName evidence="2">F-box domain-containing protein</fullName>
    </recommendedName>
</protein>
<proteinExistence type="predicted"/>